<dbReference type="AlphaFoldDB" id="A0A9X0EAA7"/>
<proteinExistence type="predicted"/>
<organism evidence="3 4">
    <name type="scientific">Pseudomonas lutea</name>
    <dbReference type="NCBI Taxonomy" id="243924"/>
    <lineage>
        <taxon>Bacteria</taxon>
        <taxon>Pseudomonadati</taxon>
        <taxon>Pseudomonadota</taxon>
        <taxon>Gammaproteobacteria</taxon>
        <taxon>Pseudomonadales</taxon>
        <taxon>Pseudomonadaceae</taxon>
        <taxon>Pseudomonas</taxon>
    </lineage>
</organism>
<dbReference type="PIRSF" id="PIRSF018266">
    <property type="entry name" value="FecR"/>
    <property type="match status" value="1"/>
</dbReference>
<comment type="caution">
    <text evidence="3">The sequence shown here is derived from an EMBL/GenBank/DDBJ whole genome shotgun (WGS) entry which is preliminary data.</text>
</comment>
<feature type="domain" description="FecR N-terminal" evidence="2">
    <location>
        <begin position="12"/>
        <end position="52"/>
    </location>
</feature>
<dbReference type="Pfam" id="PF04773">
    <property type="entry name" value="FecR"/>
    <property type="match status" value="1"/>
</dbReference>
<dbReference type="InterPro" id="IPR032623">
    <property type="entry name" value="FecR_N"/>
</dbReference>
<feature type="domain" description="FecR protein" evidence="1">
    <location>
        <begin position="114"/>
        <end position="207"/>
    </location>
</feature>
<sequence length="321" mass="35246">MTQPIDPEILGEAADWLVQLQSGTATDEDRRAIQVWRDRSAQHAQAWQRAEAIIGDFRSVPGSIASDTIRRIGRNTGISRRQALNRIGLLLLAGPAVWLAQRELPWQQWMAEQRTAIGEQKTLTLPDGTHLLINTNSSLNIAFNTNERRINLISGEVLITTARDPSPTHRPFTVHTRDGIARALGTRFSVRVDAPLTRLAVLEGAVEIRAAEQSAPVIVRAGEQSGFSSTLIGPVEALDPASLTWENGMMVAKQMRLADLLAELGRYRPGVLRCHSSVADLKVSGAFSLRDTDASLRLLQDTLPVSISSLTRYWVAVEPVS</sequence>
<dbReference type="EMBL" id="JRMB01000004">
    <property type="protein sequence ID" value="KGF62135.1"/>
    <property type="molecule type" value="Genomic_DNA"/>
</dbReference>
<dbReference type="RefSeq" id="WP_037018652.1">
    <property type="nucleotide sequence ID" value="NZ_JRMB01000004.1"/>
</dbReference>
<evidence type="ECO:0000259" key="2">
    <source>
        <dbReference type="Pfam" id="PF16220"/>
    </source>
</evidence>
<reference evidence="3 4" key="1">
    <citation type="submission" date="2014-09" db="EMBL/GenBank/DDBJ databases">
        <title>Genome sequence of Pseudomonas lutea strain DSM 17257T.</title>
        <authorList>
            <person name="Kwak Y."/>
            <person name="Shin J.-H."/>
        </authorList>
    </citation>
    <scope>NUCLEOTIDE SEQUENCE [LARGE SCALE GENOMIC DNA]</scope>
    <source>
        <strain evidence="3 4">DSM 17257</strain>
    </source>
</reference>
<dbReference type="Proteomes" id="UP000029719">
    <property type="component" value="Unassembled WGS sequence"/>
</dbReference>
<dbReference type="Gene3D" id="2.60.120.1440">
    <property type="match status" value="1"/>
</dbReference>
<dbReference type="InterPro" id="IPR006860">
    <property type="entry name" value="FecR"/>
</dbReference>
<dbReference type="Pfam" id="PF16220">
    <property type="entry name" value="DUF4880"/>
    <property type="match status" value="1"/>
</dbReference>
<evidence type="ECO:0000259" key="1">
    <source>
        <dbReference type="Pfam" id="PF04773"/>
    </source>
</evidence>
<dbReference type="InterPro" id="IPR012373">
    <property type="entry name" value="Ferrdict_sens_TM"/>
</dbReference>
<accession>A0A9X0EAA7</accession>
<evidence type="ECO:0000313" key="3">
    <source>
        <dbReference type="EMBL" id="KGF62135.1"/>
    </source>
</evidence>
<evidence type="ECO:0000313" key="4">
    <source>
        <dbReference type="Proteomes" id="UP000029719"/>
    </source>
</evidence>
<gene>
    <name evidence="3" type="ORF">LT42_23565</name>
</gene>
<dbReference type="PANTHER" id="PTHR30273:SF2">
    <property type="entry name" value="PROTEIN FECR"/>
    <property type="match status" value="1"/>
</dbReference>
<dbReference type="GO" id="GO:0016989">
    <property type="term" value="F:sigma factor antagonist activity"/>
    <property type="evidence" value="ECO:0007669"/>
    <property type="project" value="TreeGrafter"/>
</dbReference>
<dbReference type="PANTHER" id="PTHR30273">
    <property type="entry name" value="PERIPLASMIC SIGNAL SENSOR AND SIGMA FACTOR ACTIVATOR FECR-RELATED"/>
    <property type="match status" value="1"/>
</dbReference>
<dbReference type="OrthoDB" id="1099576at2"/>
<name>A0A9X0EAA7_9PSED</name>
<protein>
    <submittedName>
        <fullName evidence="3">Iron dicitrate transport regulator FecR</fullName>
    </submittedName>
</protein>